<comment type="pathway">
    <text evidence="3">tRNA modification; 5-methoxycarbonylmethyl-2-thiouridine-tRNA biosynthesis.</text>
</comment>
<comment type="caution">
    <text evidence="13">The sequence shown here is derived from an EMBL/GenBank/DDBJ whole genome shotgun (WGS) entry which is preliminary data.</text>
</comment>
<keyword evidence="8" id="KW-0819">tRNA processing</keyword>
<accession>A0AAD3CLF7</accession>
<feature type="repeat" description="WD" evidence="11">
    <location>
        <begin position="506"/>
        <end position="538"/>
    </location>
</feature>
<evidence type="ECO:0000256" key="5">
    <source>
        <dbReference type="ARBA" id="ARBA00020267"/>
    </source>
</evidence>
<feature type="compositionally biased region" description="Acidic residues" evidence="12">
    <location>
        <begin position="320"/>
        <end position="339"/>
    </location>
</feature>
<dbReference type="SMART" id="SM00320">
    <property type="entry name" value="WD40"/>
    <property type="match status" value="6"/>
</dbReference>
<feature type="repeat" description="WD" evidence="11">
    <location>
        <begin position="745"/>
        <end position="780"/>
    </location>
</feature>
<organism evidence="13 14">
    <name type="scientific">Chaetoceros tenuissimus</name>
    <dbReference type="NCBI Taxonomy" id="426638"/>
    <lineage>
        <taxon>Eukaryota</taxon>
        <taxon>Sar</taxon>
        <taxon>Stramenopiles</taxon>
        <taxon>Ochrophyta</taxon>
        <taxon>Bacillariophyta</taxon>
        <taxon>Coscinodiscophyceae</taxon>
        <taxon>Chaetocerotophycidae</taxon>
        <taxon>Chaetocerotales</taxon>
        <taxon>Chaetocerotaceae</taxon>
        <taxon>Chaetoceros</taxon>
    </lineage>
</organism>
<dbReference type="PANTHER" id="PTHR44111">
    <property type="entry name" value="ELONGATOR COMPLEX PROTEIN 2"/>
    <property type="match status" value="1"/>
</dbReference>
<dbReference type="GO" id="GO:0005737">
    <property type="term" value="C:cytoplasm"/>
    <property type="evidence" value="ECO:0007669"/>
    <property type="project" value="UniProtKB-SubCell"/>
</dbReference>
<dbReference type="GO" id="GO:0033588">
    <property type="term" value="C:elongator holoenzyme complex"/>
    <property type="evidence" value="ECO:0007669"/>
    <property type="project" value="InterPro"/>
</dbReference>
<dbReference type="InterPro" id="IPR015943">
    <property type="entry name" value="WD40/YVTN_repeat-like_dom_sf"/>
</dbReference>
<dbReference type="PANTHER" id="PTHR44111:SF1">
    <property type="entry name" value="ELONGATOR COMPLEX PROTEIN 2"/>
    <property type="match status" value="1"/>
</dbReference>
<gene>
    <name evidence="13" type="ORF">CTEN210_03705</name>
</gene>
<keyword evidence="7 11" id="KW-0853">WD repeat</keyword>
<evidence type="ECO:0000313" key="13">
    <source>
        <dbReference type="EMBL" id="GFH47230.1"/>
    </source>
</evidence>
<evidence type="ECO:0000256" key="7">
    <source>
        <dbReference type="ARBA" id="ARBA00022574"/>
    </source>
</evidence>
<dbReference type="SUPFAM" id="SSF50978">
    <property type="entry name" value="WD40 repeat-like"/>
    <property type="match status" value="2"/>
</dbReference>
<evidence type="ECO:0000256" key="8">
    <source>
        <dbReference type="ARBA" id="ARBA00022694"/>
    </source>
</evidence>
<evidence type="ECO:0000256" key="9">
    <source>
        <dbReference type="ARBA" id="ARBA00022737"/>
    </source>
</evidence>
<keyword evidence="9" id="KW-0677">Repeat</keyword>
<proteinExistence type="inferred from homology"/>
<dbReference type="InterPro" id="IPR001680">
    <property type="entry name" value="WD40_rpt"/>
</dbReference>
<dbReference type="InterPro" id="IPR037289">
    <property type="entry name" value="Elp2"/>
</dbReference>
<feature type="repeat" description="WD" evidence="11">
    <location>
        <begin position="291"/>
        <end position="317"/>
    </location>
</feature>
<dbReference type="GO" id="GO:0005634">
    <property type="term" value="C:nucleus"/>
    <property type="evidence" value="ECO:0007669"/>
    <property type="project" value="UniProtKB-SubCell"/>
</dbReference>
<dbReference type="Pfam" id="PF00400">
    <property type="entry name" value="WD40"/>
    <property type="match status" value="4"/>
</dbReference>
<dbReference type="EMBL" id="BLLK01000022">
    <property type="protein sequence ID" value="GFH47230.1"/>
    <property type="molecule type" value="Genomic_DNA"/>
</dbReference>
<keyword evidence="6" id="KW-0963">Cytoplasm</keyword>
<feature type="repeat" description="WD" evidence="11">
    <location>
        <begin position="794"/>
        <end position="839"/>
    </location>
</feature>
<evidence type="ECO:0000256" key="2">
    <source>
        <dbReference type="ARBA" id="ARBA00004496"/>
    </source>
</evidence>
<evidence type="ECO:0000256" key="3">
    <source>
        <dbReference type="ARBA" id="ARBA00005043"/>
    </source>
</evidence>
<dbReference type="InterPro" id="IPR020472">
    <property type="entry name" value="WD40_PAC1"/>
</dbReference>
<dbReference type="Proteomes" id="UP001054902">
    <property type="component" value="Unassembled WGS sequence"/>
</dbReference>
<evidence type="ECO:0000256" key="1">
    <source>
        <dbReference type="ARBA" id="ARBA00004123"/>
    </source>
</evidence>
<comment type="subcellular location">
    <subcellularLocation>
        <location evidence="2">Cytoplasm</location>
    </subcellularLocation>
    <subcellularLocation>
        <location evidence="1">Nucleus</location>
    </subcellularLocation>
</comment>
<name>A0AAD3CLF7_9STRA</name>
<dbReference type="InterPro" id="IPR036322">
    <property type="entry name" value="WD40_repeat_dom_sf"/>
</dbReference>
<dbReference type="AlphaFoldDB" id="A0AAD3CLF7"/>
<dbReference type="PROSITE" id="PS50082">
    <property type="entry name" value="WD_REPEATS_2"/>
    <property type="match status" value="5"/>
</dbReference>
<evidence type="ECO:0000313" key="14">
    <source>
        <dbReference type="Proteomes" id="UP001054902"/>
    </source>
</evidence>
<comment type="similarity">
    <text evidence="4">Belongs to the WD repeat ELP2 family.</text>
</comment>
<dbReference type="PROSITE" id="PS50294">
    <property type="entry name" value="WD_REPEATS_REGION"/>
    <property type="match status" value="2"/>
</dbReference>
<protein>
    <recommendedName>
        <fullName evidence="5">Elongator complex protein 2</fullName>
    </recommendedName>
</protein>
<feature type="repeat" description="WD" evidence="11">
    <location>
        <begin position="372"/>
        <end position="405"/>
    </location>
</feature>
<evidence type="ECO:0000256" key="10">
    <source>
        <dbReference type="ARBA" id="ARBA00023242"/>
    </source>
</evidence>
<dbReference type="Gene3D" id="2.130.10.10">
    <property type="entry name" value="YVTN repeat-like/Quinoprotein amine dehydrogenase"/>
    <property type="match status" value="4"/>
</dbReference>
<dbReference type="PRINTS" id="PR00320">
    <property type="entry name" value="GPROTEINBRPT"/>
</dbReference>
<sequence>MTTVTSSLSFHGAAASSSPHSILHLNFDEKDQSTGSILYASNCIVNIASAQSLHLDNESDDIIYNVRQTIRTNTIAKADWARSITAMSLISPLNKQDASDFQILICAFSDGTITSFLIQQDVSDKRKYKWKEYVISGQTEESTTENDLAISISDIDGFFYKLPNSSTLCMHLIVASAKGVHKLTSQINVDDWVSGSITDAKVAPFEIIGNYPSSTVKITPQMDNQIMLSVGTALPRNNRIHFYTLERNHLYQTLSENQDWKHQGSVFGHLDWISCLDWMISPLTNQESSFEGGMLASGSQDSKIRLWNFHPSKVSSSGDDVNDDESMEDDDNSDDDSVDEDLIEEGEARMYVRYTNSNGENVEIAVTLEAILIGHEEQVTSVQWRPNSDKPCLISSSMDRSILIWMEEDGEDENNIIQYAHINEGLGNVWVPITRVGTAGGVLGGSIGSSLLGFINVLWFDGGRKILAHGFGGALYFWAREESGENKQDTVVQSSPLEKWRASPGITGHFRGCSDLSWEVTEGKYLLSAGLDQTCRLWMQLPDASCIDSSQKLWREVGRPQVHGYDLNTVVCIGSQKGEMLHRFVSGADEKEARAFDAPVETIRLLDALELKSSGSIPNKDERVDRAFIPSLGLSNRANLADAMEEGAEVGLQKTEGEKNVQEKTVNTKTLKNLLPGERDLGVASLWPEVRKLYGHQTEMVCLASTTIEGTDRTVVASACKARDEENAAIRLWNVEKNVCLDVLKNGHKSTVASLAFSKDGTLLASVGKDRRLCIWKYNNEIEKVNFTLSAIVEAAHKRIIWSADFLSNQLSKSSVLATGSRDGTVKIWTISDDAEIKTLCQFSPVSKSSNKKVEPVTAVAFAPKIVTTGESICAILALGLENGLIELWSIPLDNDNKPQHIHSLPKENCHIGTIKKLEWRPTRQSGKCLTLASCGVDHGVRLHSINIS</sequence>
<evidence type="ECO:0000256" key="4">
    <source>
        <dbReference type="ARBA" id="ARBA00005881"/>
    </source>
</evidence>
<evidence type="ECO:0000256" key="11">
    <source>
        <dbReference type="PROSITE-ProRule" id="PRU00221"/>
    </source>
</evidence>
<feature type="region of interest" description="Disordered" evidence="12">
    <location>
        <begin position="314"/>
        <end position="339"/>
    </location>
</feature>
<keyword evidence="10" id="KW-0539">Nucleus</keyword>
<keyword evidence="14" id="KW-1185">Reference proteome</keyword>
<evidence type="ECO:0000256" key="6">
    <source>
        <dbReference type="ARBA" id="ARBA00022490"/>
    </source>
</evidence>
<evidence type="ECO:0000256" key="12">
    <source>
        <dbReference type="SAM" id="MobiDB-lite"/>
    </source>
</evidence>
<reference evidence="13 14" key="1">
    <citation type="journal article" date="2021" name="Sci. Rep.">
        <title>The genome of the diatom Chaetoceros tenuissimus carries an ancient integrated fragment of an extant virus.</title>
        <authorList>
            <person name="Hongo Y."/>
            <person name="Kimura K."/>
            <person name="Takaki Y."/>
            <person name="Yoshida Y."/>
            <person name="Baba S."/>
            <person name="Kobayashi G."/>
            <person name="Nagasaki K."/>
            <person name="Hano T."/>
            <person name="Tomaru Y."/>
        </authorList>
    </citation>
    <scope>NUCLEOTIDE SEQUENCE [LARGE SCALE GENOMIC DNA]</scope>
    <source>
        <strain evidence="13 14">NIES-3715</strain>
    </source>
</reference>
<dbReference type="GO" id="GO:0002098">
    <property type="term" value="P:tRNA wobble uridine modification"/>
    <property type="evidence" value="ECO:0007669"/>
    <property type="project" value="InterPro"/>
</dbReference>